<dbReference type="Gene3D" id="2.80.10.50">
    <property type="match status" value="1"/>
</dbReference>
<evidence type="ECO:0000256" key="3">
    <source>
        <dbReference type="SAM" id="SignalP"/>
    </source>
</evidence>
<dbReference type="SUPFAM" id="SSF110221">
    <property type="entry name" value="AbfB domain"/>
    <property type="match status" value="1"/>
</dbReference>
<comment type="caution">
    <text evidence="5">The sequence shown here is derived from an EMBL/GenBank/DDBJ whole genome shotgun (WGS) entry which is preliminary data.</text>
</comment>
<evidence type="ECO:0000256" key="2">
    <source>
        <dbReference type="SAM" id="MobiDB-lite"/>
    </source>
</evidence>
<evidence type="ECO:0000313" key="6">
    <source>
        <dbReference type="Proteomes" id="UP000763557"/>
    </source>
</evidence>
<dbReference type="Pfam" id="PF05270">
    <property type="entry name" value="AbfB"/>
    <property type="match status" value="1"/>
</dbReference>
<evidence type="ECO:0000256" key="1">
    <source>
        <dbReference type="SAM" id="Coils"/>
    </source>
</evidence>
<dbReference type="Pfam" id="PF08310">
    <property type="entry name" value="LGFP"/>
    <property type="match status" value="3"/>
</dbReference>
<dbReference type="InterPro" id="IPR013207">
    <property type="entry name" value="LGFP"/>
</dbReference>
<keyword evidence="1" id="KW-0175">Coiled coil</keyword>
<gene>
    <name evidence="5" type="ORF">GC106_81690</name>
</gene>
<feature type="coiled-coil region" evidence="1">
    <location>
        <begin position="236"/>
        <end position="263"/>
    </location>
</feature>
<organism evidence="5 6">
    <name type="scientific">Kibdelosporangium persicum</name>
    <dbReference type="NCBI Taxonomy" id="2698649"/>
    <lineage>
        <taxon>Bacteria</taxon>
        <taxon>Bacillati</taxon>
        <taxon>Actinomycetota</taxon>
        <taxon>Actinomycetes</taxon>
        <taxon>Pseudonocardiales</taxon>
        <taxon>Pseudonocardiaceae</taxon>
        <taxon>Kibdelosporangium</taxon>
    </lineage>
</organism>
<name>A0ABX2FJ98_9PSEU</name>
<reference evidence="5 6" key="1">
    <citation type="submission" date="2020-01" db="EMBL/GenBank/DDBJ databases">
        <title>Kibdelosporangium persica a novel Actinomycetes from a hot desert in Iran.</title>
        <authorList>
            <person name="Safaei N."/>
            <person name="Zaburannyi N."/>
            <person name="Mueller R."/>
            <person name="Wink J."/>
        </authorList>
    </citation>
    <scope>NUCLEOTIDE SEQUENCE [LARGE SCALE GENOMIC DNA]</scope>
    <source>
        <strain evidence="5 6">4NS15</strain>
    </source>
</reference>
<feature type="signal peptide" evidence="3">
    <location>
        <begin position="1"/>
        <end position="35"/>
    </location>
</feature>
<feature type="region of interest" description="Disordered" evidence="2">
    <location>
        <begin position="36"/>
        <end position="58"/>
    </location>
</feature>
<dbReference type="InterPro" id="IPR007934">
    <property type="entry name" value="AbfB_ABD"/>
</dbReference>
<dbReference type="Proteomes" id="UP000763557">
    <property type="component" value="Unassembled WGS sequence"/>
</dbReference>
<accession>A0ABX2FJ98</accession>
<evidence type="ECO:0000313" key="5">
    <source>
        <dbReference type="EMBL" id="NRN70895.1"/>
    </source>
</evidence>
<sequence length="710" mass="77603">MRRTVVHSRRMARGLVAAAVVTGLMAPMTALTASAAPSSDIPPAAAARNSEATANAPAIPQEVVDPAATDLPESTEVEKVLAVRAIGVGEATDEWLMLSDKNFVFRVYDRISPDKYPLTKAEAYRVYRVVVDTPDAPDATAFIRTSIHDFVDRDQIEYARRTEEARQAREARQNAAAFAEIPADAAMLDGNDQNFVYQVWRRSTGPKVKQGAVDAWGGDAVAWKTFITTTIYTLHIEDQRDAIEKAKQESEEAARILAAKQAKKNAAALLGIIAPEGWLALSDDNFIRQLLTTPELAQPRHIEVKNAADAALRSTNPADWKAFIDTGMKAADELDAAREKAIREEADRQKVREIKAKAEAGRVRPRLVAAANAALAGTAADVTKFLSETQYAVLNQALMTTTPGVKAWHVRSGGGDAVITPGTQSTTAANIPLGEATWKVVTGLADAACYSFESATKVGSYLRQQDQRVKLHASDGSDVFKKDATWCPKLGHSGFGVSLESKALPGRFLRHYGAALYAANESGTNVWDTNQHVFKADTTWNVVNPDPAVSTQITLRWHNDDAWRTFVGNPKAGEVLVDGIRYREFVNNARAYWGADTGVRSISGPALTKYLASGGHKMRMPLIDTTPTPDGKGTYTHFVSGLSIYWTQATGAHLVYGAIRDRWQAMDWERSYLGYPTTDEEQVGNLRRSTFQGGYIYHDPATGKTWDTKF</sequence>
<dbReference type="InterPro" id="IPR036195">
    <property type="entry name" value="AbfB_ABD_sf"/>
</dbReference>
<proteinExistence type="predicted"/>
<keyword evidence="3" id="KW-0732">Signal</keyword>
<feature type="chain" id="PRO_5046994075" evidence="3">
    <location>
        <begin position="36"/>
        <end position="710"/>
    </location>
</feature>
<evidence type="ECO:0000259" key="4">
    <source>
        <dbReference type="Pfam" id="PF05270"/>
    </source>
</evidence>
<feature type="domain" description="Alpha-L-arabinofuranosidase B arabinose-binding" evidence="4">
    <location>
        <begin position="400"/>
        <end position="542"/>
    </location>
</feature>
<keyword evidence="6" id="KW-1185">Reference proteome</keyword>
<dbReference type="EMBL" id="JAAATY010000047">
    <property type="protein sequence ID" value="NRN70895.1"/>
    <property type="molecule type" value="Genomic_DNA"/>
</dbReference>
<dbReference type="CDD" id="cd23399">
    <property type="entry name" value="beta-trefoil_ABD_ABFB"/>
    <property type="match status" value="1"/>
</dbReference>
<protein>
    <submittedName>
        <fullName evidence="5">Sporulation protein</fullName>
    </submittedName>
</protein>